<dbReference type="AlphaFoldDB" id="A0A1X0ZGV8"/>
<sequence length="125" mass="14144">MFTHAIEQSPQFVADQGLSFESHFRYGAQCILARPDAPKLYFPESMPLEFVRDTIEAWNVELRGYYPGTGYYAFSQEEEMANPGYHVLVLFADGCFCDPFMGNVANECLPPSLGGTMRQHFSKRG</sequence>
<gene>
    <name evidence="1" type="ORF">B7H17_20150</name>
    <name evidence="2" type="ORF">ID616_32255</name>
</gene>
<keyword evidence="2" id="KW-0614">Plasmid</keyword>
<evidence type="ECO:0000313" key="1">
    <source>
        <dbReference type="EMBL" id="ORL62019.1"/>
    </source>
</evidence>
<dbReference type="EMBL" id="NBWC01000031">
    <property type="protein sequence ID" value="ORL62019.1"/>
    <property type="molecule type" value="Genomic_DNA"/>
</dbReference>
<dbReference type="Proteomes" id="UP000516786">
    <property type="component" value="Plasmid pZXPA-20-602k"/>
</dbReference>
<name>A0A1X0ZGV8_PSEPU</name>
<organism evidence="1 3">
    <name type="scientific">Pseudomonas putida</name>
    <name type="common">Arthrobacter siderocapsulatus</name>
    <dbReference type="NCBI Taxonomy" id="303"/>
    <lineage>
        <taxon>Bacteria</taxon>
        <taxon>Pseudomonadati</taxon>
        <taxon>Pseudomonadota</taxon>
        <taxon>Gammaproteobacteria</taxon>
        <taxon>Pseudomonadales</taxon>
        <taxon>Pseudomonadaceae</taxon>
        <taxon>Pseudomonas</taxon>
    </lineage>
</organism>
<evidence type="ECO:0000313" key="3">
    <source>
        <dbReference type="Proteomes" id="UP000193675"/>
    </source>
</evidence>
<dbReference type="Proteomes" id="UP000193675">
    <property type="component" value="Unassembled WGS sequence"/>
</dbReference>
<proteinExistence type="predicted"/>
<evidence type="ECO:0000313" key="4">
    <source>
        <dbReference type="Proteomes" id="UP000516786"/>
    </source>
</evidence>
<protein>
    <submittedName>
        <fullName evidence="1">Uncharacterized protein</fullName>
    </submittedName>
</protein>
<evidence type="ECO:0000313" key="2">
    <source>
        <dbReference type="EMBL" id="QOD01267.1"/>
    </source>
</evidence>
<accession>A0A1X0ZGV8</accession>
<reference evidence="2 4" key="2">
    <citation type="submission" date="2020-09" db="EMBL/GenBank/DDBJ databases">
        <title>Co-existence of a novel multidrug-resistance efflux pump with carbapenem resistance gene blaVIM-2 in one megaplasmid in Pseudomonas putida.</title>
        <authorList>
            <person name="Peng K."/>
            <person name="Li R."/>
        </authorList>
    </citation>
    <scope>NUCLEOTIDE SEQUENCE [LARGE SCALE GENOMIC DNA]</scope>
    <source>
        <strain evidence="2 4">ZXPA-20</strain>
        <plasmid evidence="2 4">pZXPA-20-602k</plasmid>
    </source>
</reference>
<dbReference type="EMBL" id="CP061724">
    <property type="protein sequence ID" value="QOD01267.1"/>
    <property type="molecule type" value="Genomic_DNA"/>
</dbReference>
<reference evidence="1 3" key="1">
    <citation type="submission" date="2017-04" db="EMBL/GenBank/DDBJ databases">
        <title>Presence of VIM-2 positive Pseudomonas species in chickens and their surrounding environment.</title>
        <authorList>
            <person name="Zhang R."/>
        </authorList>
    </citation>
    <scope>NUCLEOTIDE SEQUENCE [LARGE SCALE GENOMIC DNA]</scope>
    <source>
        <strain evidence="1 3">DZ-C18</strain>
    </source>
</reference>
<dbReference type="OrthoDB" id="6910525at2"/>
<dbReference type="RefSeq" id="WP_084851217.1">
    <property type="nucleotide sequence ID" value="NZ_CP061724.1"/>
</dbReference>
<geneLocation type="plasmid" evidence="2 4">
    <name>pZXPA-20-602k</name>
</geneLocation>